<organism evidence="2 3">
    <name type="scientific">Paraburkholderia fungorum</name>
    <dbReference type="NCBI Taxonomy" id="134537"/>
    <lineage>
        <taxon>Bacteria</taxon>
        <taxon>Pseudomonadati</taxon>
        <taxon>Pseudomonadota</taxon>
        <taxon>Betaproteobacteria</taxon>
        <taxon>Burkholderiales</taxon>
        <taxon>Burkholderiaceae</taxon>
        <taxon>Paraburkholderia</taxon>
    </lineage>
</organism>
<dbReference type="AlphaFoldDB" id="A0A1H1IY20"/>
<protein>
    <submittedName>
        <fullName evidence="2">Uncharacterized protein</fullName>
    </submittedName>
</protein>
<evidence type="ECO:0000256" key="1">
    <source>
        <dbReference type="SAM" id="MobiDB-lite"/>
    </source>
</evidence>
<evidence type="ECO:0000313" key="3">
    <source>
        <dbReference type="Proteomes" id="UP000183487"/>
    </source>
</evidence>
<keyword evidence="3" id="KW-1185">Reference proteome</keyword>
<gene>
    <name evidence="2" type="ORF">SAMN05443245_5864</name>
</gene>
<dbReference type="Proteomes" id="UP000183487">
    <property type="component" value="Unassembled WGS sequence"/>
</dbReference>
<feature type="region of interest" description="Disordered" evidence="1">
    <location>
        <begin position="24"/>
        <end position="56"/>
    </location>
</feature>
<accession>A0A1H1IY20</accession>
<feature type="compositionally biased region" description="Basic and acidic residues" evidence="1">
    <location>
        <begin position="33"/>
        <end position="56"/>
    </location>
</feature>
<dbReference type="EMBL" id="FNKP01000002">
    <property type="protein sequence ID" value="SDR42604.1"/>
    <property type="molecule type" value="Genomic_DNA"/>
</dbReference>
<proteinExistence type="predicted"/>
<reference evidence="3" key="1">
    <citation type="submission" date="2016-10" db="EMBL/GenBank/DDBJ databases">
        <authorList>
            <person name="Varghese N."/>
        </authorList>
    </citation>
    <scope>NUCLEOTIDE SEQUENCE [LARGE SCALE GENOMIC DNA]</scope>
    <source>
        <strain evidence="3">GAS106B</strain>
    </source>
</reference>
<dbReference type="RefSeq" id="WP_171910325.1">
    <property type="nucleotide sequence ID" value="NZ_FNKP01000002.1"/>
</dbReference>
<name>A0A1H1IY20_9BURK</name>
<evidence type="ECO:0000313" key="2">
    <source>
        <dbReference type="EMBL" id="SDR42604.1"/>
    </source>
</evidence>
<sequence>MADFEHPYDKRRRLAREHDLFAGIQRRAAGKPEQQKKTHQQELNEARADALKGKRK</sequence>